<protein>
    <recommendedName>
        <fullName evidence="2">PPM-type phosphatase domain-containing protein</fullName>
    </recommendedName>
</protein>
<dbReference type="SMART" id="SM00331">
    <property type="entry name" value="PP2C_SIG"/>
    <property type="match status" value="1"/>
</dbReference>
<dbReference type="OrthoDB" id="2556847at2759"/>
<dbReference type="SMR" id="A0A482WH93"/>
<keyword evidence="4" id="KW-1185">Reference proteome</keyword>
<dbReference type="EMBL" id="QKKF02036444">
    <property type="protein sequence ID" value="RZF32596.1"/>
    <property type="molecule type" value="Genomic_DNA"/>
</dbReference>
<accession>A0A482WH93</accession>
<dbReference type="InterPro" id="IPR001932">
    <property type="entry name" value="PPM-type_phosphatase-like_dom"/>
</dbReference>
<dbReference type="PANTHER" id="PTHR21586:SF0">
    <property type="entry name" value="PP2C-LIKE DOMAIN-CONTAINING PROTEIN CG9801"/>
    <property type="match status" value="1"/>
</dbReference>
<reference evidence="3 4" key="1">
    <citation type="journal article" date="2017" name="Gigascience">
        <title>Genome sequence of the small brown planthopper, Laodelphax striatellus.</title>
        <authorList>
            <person name="Zhu J."/>
            <person name="Jiang F."/>
            <person name="Wang X."/>
            <person name="Yang P."/>
            <person name="Bao Y."/>
            <person name="Zhao W."/>
            <person name="Wang W."/>
            <person name="Lu H."/>
            <person name="Wang Q."/>
            <person name="Cui N."/>
            <person name="Li J."/>
            <person name="Chen X."/>
            <person name="Luo L."/>
            <person name="Yu J."/>
            <person name="Kang L."/>
            <person name="Cui F."/>
        </authorList>
    </citation>
    <scope>NUCLEOTIDE SEQUENCE [LARGE SCALE GENOMIC DNA]</scope>
    <source>
        <strain evidence="3">Lst14</strain>
    </source>
</reference>
<dbReference type="STRING" id="195883.A0A482WH93"/>
<evidence type="ECO:0000259" key="2">
    <source>
        <dbReference type="PROSITE" id="PS51746"/>
    </source>
</evidence>
<organism evidence="3 4">
    <name type="scientific">Laodelphax striatellus</name>
    <name type="common">Small brown planthopper</name>
    <name type="synonym">Delphax striatella</name>
    <dbReference type="NCBI Taxonomy" id="195883"/>
    <lineage>
        <taxon>Eukaryota</taxon>
        <taxon>Metazoa</taxon>
        <taxon>Ecdysozoa</taxon>
        <taxon>Arthropoda</taxon>
        <taxon>Hexapoda</taxon>
        <taxon>Insecta</taxon>
        <taxon>Pterygota</taxon>
        <taxon>Neoptera</taxon>
        <taxon>Paraneoptera</taxon>
        <taxon>Hemiptera</taxon>
        <taxon>Auchenorrhyncha</taxon>
        <taxon>Fulgoroidea</taxon>
        <taxon>Delphacidae</taxon>
        <taxon>Criomorphinae</taxon>
        <taxon>Laodelphax</taxon>
    </lineage>
</organism>
<proteinExistence type="predicted"/>
<dbReference type="InterPro" id="IPR036457">
    <property type="entry name" value="PPM-type-like_dom_sf"/>
</dbReference>
<dbReference type="Gene3D" id="3.60.40.10">
    <property type="entry name" value="PPM-type phosphatase domain"/>
    <property type="match status" value="1"/>
</dbReference>
<dbReference type="PANTHER" id="PTHR21586">
    <property type="entry name" value="TIPA"/>
    <property type="match status" value="1"/>
</dbReference>
<dbReference type="SUPFAM" id="SSF81606">
    <property type="entry name" value="PP2C-like"/>
    <property type="match status" value="1"/>
</dbReference>
<feature type="region of interest" description="Disordered" evidence="1">
    <location>
        <begin position="112"/>
        <end position="160"/>
    </location>
</feature>
<dbReference type="InParanoid" id="A0A482WH93"/>
<dbReference type="Pfam" id="PF13672">
    <property type="entry name" value="PP2C_2"/>
    <property type="match status" value="1"/>
</dbReference>
<sequence length="546" mass="59171">MMPSFRQKVVGFLRQLSNQSENNRNFEDQTPDLQSESFIKRYLSGQEVSKDEPKIVHGRFAQELPSLSLGVVSRPVLVAATGPDGGLTTVNRRQRHLSVSDPDVRFIDLVDDDLQPPSQTGAERFVGETSGSDLDGSKSETKVIPPPPEYAVQTSESAPDINKNAPTMTTSMTQISAQLTPTDESFTTLNPIQKSESVPNASERFHQEVAGVTEWSGAGVSRAYGRSTSLYERHPGTGVPAGEPVADCFAVVARRDSAVLCLADGVNWGVKASLAARSAVHGCVDYLNRAIFNWPITSTTEVFVALLRSFHAAHNLILQEEGLLTTLTAVIVLPLATADRYVACACNVGDSLAYVYSPRHGVREITQGSHDLNRMRDMRDALGALGPVDGQNPELGNLTCSMTEVEPGDIVFLTSDGVSDNLDPVVGKFTGLPNVEAHQRHKLTLLRTEDLLRNGVSGRGPPCSTARDVVSLLIDFVTRLTAAKRKMLEDVELYQDAEGPRSRGKQRARRREVCSKLAMVPGKLDHATVAAYNVGDLVTDAPIEVS</sequence>
<comment type="caution">
    <text evidence="3">The sequence shown here is derived from an EMBL/GenBank/DDBJ whole genome shotgun (WGS) entry which is preliminary data.</text>
</comment>
<evidence type="ECO:0000313" key="4">
    <source>
        <dbReference type="Proteomes" id="UP000291343"/>
    </source>
</evidence>
<dbReference type="SMART" id="SM00332">
    <property type="entry name" value="PP2Cc"/>
    <property type="match status" value="1"/>
</dbReference>
<dbReference type="PROSITE" id="PS51746">
    <property type="entry name" value="PPM_2"/>
    <property type="match status" value="1"/>
</dbReference>
<feature type="domain" description="PPM-type phosphatase" evidence="2">
    <location>
        <begin position="227"/>
        <end position="477"/>
    </location>
</feature>
<dbReference type="FunCoup" id="A0A482WH93">
    <property type="interactions" value="1"/>
</dbReference>
<dbReference type="Proteomes" id="UP000291343">
    <property type="component" value="Unassembled WGS sequence"/>
</dbReference>
<evidence type="ECO:0000256" key="1">
    <source>
        <dbReference type="SAM" id="MobiDB-lite"/>
    </source>
</evidence>
<name>A0A482WH93_LAOST</name>
<dbReference type="AlphaFoldDB" id="A0A482WH93"/>
<dbReference type="InterPro" id="IPR053287">
    <property type="entry name" value="PP2C-like_domain"/>
</dbReference>
<gene>
    <name evidence="3" type="ORF">LSTR_LSTR011043</name>
</gene>
<evidence type="ECO:0000313" key="3">
    <source>
        <dbReference type="EMBL" id="RZF32596.1"/>
    </source>
</evidence>